<feature type="domain" description="Phage capsid-like C-terminal" evidence="3">
    <location>
        <begin position="122"/>
        <end position="407"/>
    </location>
</feature>
<dbReference type="InterPro" id="IPR024455">
    <property type="entry name" value="Phage_capsid"/>
</dbReference>
<keyword evidence="2" id="KW-0946">Virion</keyword>
<accession>A0A0F9T765</accession>
<evidence type="ECO:0000256" key="2">
    <source>
        <dbReference type="ARBA" id="ARBA00022844"/>
    </source>
</evidence>
<dbReference type="NCBIfam" id="TIGR01554">
    <property type="entry name" value="major_cap_HK97"/>
    <property type="match status" value="1"/>
</dbReference>
<dbReference type="GO" id="GO:0044423">
    <property type="term" value="C:virion component"/>
    <property type="evidence" value="ECO:0007669"/>
    <property type="project" value="UniProtKB-KW"/>
</dbReference>
<dbReference type="Gene3D" id="3.30.2400.10">
    <property type="entry name" value="Major capsid protein gp5"/>
    <property type="match status" value="1"/>
</dbReference>
<dbReference type="Pfam" id="PF05065">
    <property type="entry name" value="Phage_capsid"/>
    <property type="match status" value="1"/>
</dbReference>
<protein>
    <recommendedName>
        <fullName evidence="3">Phage capsid-like C-terminal domain-containing protein</fullName>
    </recommendedName>
</protein>
<dbReference type="InterPro" id="IPR054612">
    <property type="entry name" value="Phage_capsid-like_C"/>
</dbReference>
<gene>
    <name evidence="4" type="ORF">LCGC14_0764660</name>
</gene>
<organism evidence="4">
    <name type="scientific">marine sediment metagenome</name>
    <dbReference type="NCBI Taxonomy" id="412755"/>
    <lineage>
        <taxon>unclassified sequences</taxon>
        <taxon>metagenomes</taxon>
        <taxon>ecological metagenomes</taxon>
    </lineage>
</organism>
<evidence type="ECO:0000259" key="3">
    <source>
        <dbReference type="Pfam" id="PF05065"/>
    </source>
</evidence>
<sequence>MLTAKQISDLLAQQKQLHATLQGLVKENGKTDGKPNADALKEAQVKQVTDGVIDALEAKGLFKKERKMVYGGKAEDVKEGETHATLGQYLLMAKYNAPELVKDKIDNIFKDTVMSGLSDAQGGFVLPTGFSTSIIGQLFNGTTVIPKVQPFPQSERTKNIPKWLTGPTVAWVDENGTKTLTKPTLQNKQSILKKLVVGPIPFTDEFLQDNNVGIVTQVTSVVRKAIEDEIERVILVGDVTGAGDPFNGVAFAGGNIVNQAGVNLGYSDIVATWNNAAILESYRVNPEWYLNRQALGLIMNLVDLQNRPLWNMGSLDGKIPQNILGDPLNISAKLLNTYGTGADTKLLYGDYKNVLLGNKSGAEGIAVAISNSAVSGSQNAFMQDETWYRFVIRRSIVVAIEEAFSILEKVK</sequence>
<name>A0A0F9T765_9ZZZZ</name>
<dbReference type="SUPFAM" id="SSF56563">
    <property type="entry name" value="Major capsid protein gp5"/>
    <property type="match status" value="1"/>
</dbReference>
<comment type="subcellular location">
    <subcellularLocation>
        <location evidence="1">Virion</location>
    </subcellularLocation>
</comment>
<evidence type="ECO:0000313" key="4">
    <source>
        <dbReference type="EMBL" id="KKN37323.1"/>
    </source>
</evidence>
<dbReference type="AlphaFoldDB" id="A0A0F9T765"/>
<reference evidence="4" key="1">
    <citation type="journal article" date="2015" name="Nature">
        <title>Complex archaea that bridge the gap between prokaryotes and eukaryotes.</title>
        <authorList>
            <person name="Spang A."/>
            <person name="Saw J.H."/>
            <person name="Jorgensen S.L."/>
            <person name="Zaremba-Niedzwiedzka K."/>
            <person name="Martijn J."/>
            <person name="Lind A.E."/>
            <person name="van Eijk R."/>
            <person name="Schleper C."/>
            <person name="Guy L."/>
            <person name="Ettema T.J."/>
        </authorList>
    </citation>
    <scope>NUCLEOTIDE SEQUENCE</scope>
</reference>
<proteinExistence type="predicted"/>
<dbReference type="EMBL" id="LAZR01001902">
    <property type="protein sequence ID" value="KKN37323.1"/>
    <property type="molecule type" value="Genomic_DNA"/>
</dbReference>
<evidence type="ECO:0000256" key="1">
    <source>
        <dbReference type="ARBA" id="ARBA00004328"/>
    </source>
</evidence>
<comment type="caution">
    <text evidence="4">The sequence shown here is derived from an EMBL/GenBank/DDBJ whole genome shotgun (WGS) entry which is preliminary data.</text>
</comment>